<dbReference type="PANTHER" id="PTHR46206:SF2">
    <property type="entry name" value="CYTOCHROME P450 MONOOXYGENASE AUSG-RELATED"/>
    <property type="match status" value="1"/>
</dbReference>
<dbReference type="GO" id="GO:0020037">
    <property type="term" value="F:heme binding"/>
    <property type="evidence" value="ECO:0007669"/>
    <property type="project" value="InterPro"/>
</dbReference>
<evidence type="ECO:0000256" key="7">
    <source>
        <dbReference type="ARBA" id="ARBA00023033"/>
    </source>
</evidence>
<keyword evidence="6 8" id="KW-0408">Iron</keyword>
<dbReference type="PROSITE" id="PS00086">
    <property type="entry name" value="CYTOCHROME_P450"/>
    <property type="match status" value="1"/>
</dbReference>
<dbReference type="GeneID" id="63840412"/>
<evidence type="ECO:0000256" key="1">
    <source>
        <dbReference type="ARBA" id="ARBA00001971"/>
    </source>
</evidence>
<evidence type="ECO:0000256" key="3">
    <source>
        <dbReference type="ARBA" id="ARBA00022617"/>
    </source>
</evidence>
<evidence type="ECO:0000313" key="10">
    <source>
        <dbReference type="EMBL" id="KAF3765310.1"/>
    </source>
</evidence>
<feature type="binding site" description="axial binding residue" evidence="8">
    <location>
        <position position="314"/>
    </location>
    <ligand>
        <name>heme</name>
        <dbReference type="ChEBI" id="CHEBI:30413"/>
    </ligand>
    <ligandPart>
        <name>Fe</name>
        <dbReference type="ChEBI" id="CHEBI:18248"/>
    </ligandPart>
</feature>
<keyword evidence="7 9" id="KW-0503">Monooxygenase</keyword>
<comment type="caution">
    <text evidence="10">The sequence shown here is derived from an EMBL/GenBank/DDBJ whole genome shotgun (WGS) entry which is preliminary data.</text>
</comment>
<reference evidence="10" key="1">
    <citation type="journal article" date="2020" name="Phytopathology">
        <title>Genome sequence of the chestnut blight fungus Cryphonectria parasitica EP155: A fundamental resource for an archetypical invasive plant pathogen.</title>
        <authorList>
            <person name="Crouch J.A."/>
            <person name="Dawe A."/>
            <person name="Aerts A."/>
            <person name="Barry K."/>
            <person name="Churchill A.C.L."/>
            <person name="Grimwood J."/>
            <person name="Hillman B."/>
            <person name="Milgroom M.G."/>
            <person name="Pangilinan J."/>
            <person name="Smith M."/>
            <person name="Salamov A."/>
            <person name="Schmutz J."/>
            <person name="Yadav J."/>
            <person name="Grigoriev I.V."/>
            <person name="Nuss D."/>
        </authorList>
    </citation>
    <scope>NUCLEOTIDE SEQUENCE</scope>
    <source>
        <strain evidence="10">EP155</strain>
    </source>
</reference>
<name>A0A9P4Y2M0_CRYP1</name>
<gene>
    <name evidence="10" type="ORF">M406DRAFT_355864</name>
</gene>
<dbReference type="PRINTS" id="PR00385">
    <property type="entry name" value="P450"/>
</dbReference>
<evidence type="ECO:0000313" key="11">
    <source>
        <dbReference type="Proteomes" id="UP000803844"/>
    </source>
</evidence>
<evidence type="ECO:0000256" key="6">
    <source>
        <dbReference type="ARBA" id="ARBA00023004"/>
    </source>
</evidence>
<dbReference type="GO" id="GO:0016705">
    <property type="term" value="F:oxidoreductase activity, acting on paired donors, with incorporation or reduction of molecular oxygen"/>
    <property type="evidence" value="ECO:0007669"/>
    <property type="project" value="InterPro"/>
</dbReference>
<evidence type="ECO:0000256" key="2">
    <source>
        <dbReference type="ARBA" id="ARBA00010617"/>
    </source>
</evidence>
<dbReference type="SUPFAM" id="SSF48264">
    <property type="entry name" value="Cytochrome P450"/>
    <property type="match status" value="1"/>
</dbReference>
<dbReference type="PANTHER" id="PTHR46206">
    <property type="entry name" value="CYTOCHROME P450"/>
    <property type="match status" value="1"/>
</dbReference>
<organism evidence="10 11">
    <name type="scientific">Cryphonectria parasitica (strain ATCC 38755 / EP155)</name>
    <dbReference type="NCBI Taxonomy" id="660469"/>
    <lineage>
        <taxon>Eukaryota</taxon>
        <taxon>Fungi</taxon>
        <taxon>Dikarya</taxon>
        <taxon>Ascomycota</taxon>
        <taxon>Pezizomycotina</taxon>
        <taxon>Sordariomycetes</taxon>
        <taxon>Sordariomycetidae</taxon>
        <taxon>Diaporthales</taxon>
        <taxon>Cryphonectriaceae</taxon>
        <taxon>Cryphonectria-Endothia species complex</taxon>
        <taxon>Cryphonectria</taxon>
    </lineage>
</organism>
<dbReference type="Proteomes" id="UP000803844">
    <property type="component" value="Unassembled WGS sequence"/>
</dbReference>
<sequence>MVKSKLTQSLSKLTDPLSEETASACNELFPATKEWHEMTLKDGLLDLVARLSARVFLGDEEITHNASWLGITKSYTVDSFLASHELRTYPRFLQTIIHWFLPRAQKVRAQLKEAESIIKPVMERRRAERASSTGLAEKSDTIEWTEQIARERKLQYYPAAFQLNLAVSAIHTTTDLLAHTVYCLLQNPEFIQPLRDEIISVVAEGGLKHASLYKLKLMDSVVKEAQRLKPPMSVNMNRVAMRDTRLPDGTLIPKGTKVGVSCQAMWDASVYPEPEKFDGYRFLRLREQPGNDNAWQLTTTRPEHIAFGHGKHACPGRFLAANEIKIVLCHMLLKYEWQLSASSPQPKIFTSGIMMDSDPTVKVSMRGRRAEVEL</sequence>
<dbReference type="InterPro" id="IPR001128">
    <property type="entry name" value="Cyt_P450"/>
</dbReference>
<dbReference type="EMBL" id="MU032347">
    <property type="protein sequence ID" value="KAF3765310.1"/>
    <property type="molecule type" value="Genomic_DNA"/>
</dbReference>
<dbReference type="Pfam" id="PF00067">
    <property type="entry name" value="p450"/>
    <property type="match status" value="1"/>
</dbReference>
<evidence type="ECO:0000256" key="8">
    <source>
        <dbReference type="PIRSR" id="PIRSR602403-1"/>
    </source>
</evidence>
<dbReference type="PRINTS" id="PR00465">
    <property type="entry name" value="EP450IV"/>
</dbReference>
<keyword evidence="5 9" id="KW-0560">Oxidoreductase</keyword>
<dbReference type="CDD" id="cd11041">
    <property type="entry name" value="CYP503A1-like"/>
    <property type="match status" value="1"/>
</dbReference>
<keyword evidence="3 8" id="KW-0349">Heme</keyword>
<comment type="similarity">
    <text evidence="2 9">Belongs to the cytochrome P450 family.</text>
</comment>
<keyword evidence="4 8" id="KW-0479">Metal-binding</keyword>
<comment type="cofactor">
    <cofactor evidence="1 8">
        <name>heme</name>
        <dbReference type="ChEBI" id="CHEBI:30413"/>
    </cofactor>
</comment>
<evidence type="ECO:0000256" key="9">
    <source>
        <dbReference type="RuleBase" id="RU000461"/>
    </source>
</evidence>
<dbReference type="GO" id="GO:0005506">
    <property type="term" value="F:iron ion binding"/>
    <property type="evidence" value="ECO:0007669"/>
    <property type="project" value="InterPro"/>
</dbReference>
<dbReference type="Gene3D" id="1.10.630.10">
    <property type="entry name" value="Cytochrome P450"/>
    <property type="match status" value="1"/>
</dbReference>
<proteinExistence type="inferred from homology"/>
<dbReference type="AlphaFoldDB" id="A0A9P4Y2M0"/>
<dbReference type="RefSeq" id="XP_040776271.1">
    <property type="nucleotide sequence ID" value="XM_040923283.1"/>
</dbReference>
<dbReference type="InterPro" id="IPR002403">
    <property type="entry name" value="Cyt_P450_E_grp-IV"/>
</dbReference>
<protein>
    <submittedName>
        <fullName evidence="10">Cytochrome P450</fullName>
    </submittedName>
</protein>
<evidence type="ECO:0000256" key="4">
    <source>
        <dbReference type="ARBA" id="ARBA00022723"/>
    </source>
</evidence>
<accession>A0A9P4Y2M0</accession>
<evidence type="ECO:0000256" key="5">
    <source>
        <dbReference type="ARBA" id="ARBA00023002"/>
    </source>
</evidence>
<dbReference type="InterPro" id="IPR036396">
    <property type="entry name" value="Cyt_P450_sf"/>
</dbReference>
<keyword evidence="11" id="KW-1185">Reference proteome</keyword>
<dbReference type="InterPro" id="IPR017972">
    <property type="entry name" value="Cyt_P450_CS"/>
</dbReference>
<dbReference type="GO" id="GO:0004497">
    <property type="term" value="F:monooxygenase activity"/>
    <property type="evidence" value="ECO:0007669"/>
    <property type="project" value="UniProtKB-KW"/>
</dbReference>
<dbReference type="OrthoDB" id="1844152at2759"/>